<reference evidence="2" key="1">
    <citation type="submission" date="2021-11" db="EMBL/GenBank/DDBJ databases">
        <title>BS-T2-15 a new species belonging to the Comamonadaceae family isolated from the soil of a French oak forest.</title>
        <authorList>
            <person name="Mieszkin S."/>
            <person name="Alain K."/>
        </authorList>
    </citation>
    <scope>NUCLEOTIDE SEQUENCE</scope>
    <source>
        <strain evidence="2">BS-T2-15</strain>
    </source>
</reference>
<evidence type="ECO:0000313" key="2">
    <source>
        <dbReference type="EMBL" id="MCK9687307.1"/>
    </source>
</evidence>
<dbReference type="EMBL" id="JAJLJH010000004">
    <property type="protein sequence ID" value="MCK9687307.1"/>
    <property type="molecule type" value="Genomic_DNA"/>
</dbReference>
<accession>A0A9X1YMW0</accession>
<keyword evidence="1" id="KW-0732">Signal</keyword>
<protein>
    <recommendedName>
        <fullName evidence="4">Spore coat protein U domain-containing protein</fullName>
    </recommendedName>
</protein>
<feature type="chain" id="PRO_5040954185" description="Spore coat protein U domain-containing protein" evidence="1">
    <location>
        <begin position="25"/>
        <end position="175"/>
    </location>
</feature>
<feature type="signal peptide" evidence="1">
    <location>
        <begin position="1"/>
        <end position="24"/>
    </location>
</feature>
<organism evidence="2 3">
    <name type="scientific">Scleromatobacter humisilvae</name>
    <dbReference type="NCBI Taxonomy" id="2897159"/>
    <lineage>
        <taxon>Bacteria</taxon>
        <taxon>Pseudomonadati</taxon>
        <taxon>Pseudomonadota</taxon>
        <taxon>Betaproteobacteria</taxon>
        <taxon>Burkholderiales</taxon>
        <taxon>Sphaerotilaceae</taxon>
        <taxon>Scleromatobacter</taxon>
    </lineage>
</organism>
<dbReference type="RefSeq" id="WP_275683347.1">
    <property type="nucleotide sequence ID" value="NZ_JAJLJH010000004.1"/>
</dbReference>
<proteinExistence type="predicted"/>
<evidence type="ECO:0000313" key="3">
    <source>
        <dbReference type="Proteomes" id="UP001139353"/>
    </source>
</evidence>
<sequence>MKFKQLAALAAATVLALGASVSMADTSTGNFDVSGTFTASCSFTAPSFALGSVDLSTYIYNPGGPFEHLRIPVVVNVTCNASTVPWTIFNSSGQSMTDVLTIGSDTSNTMCLANDASTTSIAVCPDATATGTNIIGGAGTKARNALLLVHSNSPTVKAFRGNGALSGTLPLTLAF</sequence>
<comment type="caution">
    <text evidence="2">The sequence shown here is derived from an EMBL/GenBank/DDBJ whole genome shotgun (WGS) entry which is preliminary data.</text>
</comment>
<evidence type="ECO:0000256" key="1">
    <source>
        <dbReference type="SAM" id="SignalP"/>
    </source>
</evidence>
<keyword evidence="3" id="KW-1185">Reference proteome</keyword>
<dbReference type="AlphaFoldDB" id="A0A9X1YMW0"/>
<dbReference type="Proteomes" id="UP001139353">
    <property type="component" value="Unassembled WGS sequence"/>
</dbReference>
<name>A0A9X1YMW0_9BURK</name>
<evidence type="ECO:0008006" key="4">
    <source>
        <dbReference type="Google" id="ProtNLM"/>
    </source>
</evidence>
<gene>
    <name evidence="2" type="ORF">LPC04_16495</name>
</gene>